<reference evidence="1" key="1">
    <citation type="journal article" date="2020" name="G3 (Bethesda)">
        <title>High-Quality Assemblies for Three Invasive Social Wasps from the &lt;i&gt;Vespula&lt;/i&gt; Genus.</title>
        <authorList>
            <person name="Harrop T.W.R."/>
            <person name="Guhlin J."/>
            <person name="McLaughlin G.M."/>
            <person name="Permina E."/>
            <person name="Stockwell P."/>
            <person name="Gilligan J."/>
            <person name="Le Lec M.F."/>
            <person name="Gruber M.A.M."/>
            <person name="Quinn O."/>
            <person name="Lovegrove M."/>
            <person name="Duncan E.J."/>
            <person name="Remnant E.J."/>
            <person name="Van Eeckhoven J."/>
            <person name="Graham B."/>
            <person name="Knapp R.A."/>
            <person name="Langford K.W."/>
            <person name="Kronenberg Z."/>
            <person name="Press M.O."/>
            <person name="Eacker S.M."/>
            <person name="Wilson-Rankin E.E."/>
            <person name="Purcell J."/>
            <person name="Lester P.J."/>
            <person name="Dearden P.K."/>
        </authorList>
    </citation>
    <scope>NUCLEOTIDE SEQUENCE</scope>
    <source>
        <strain evidence="1">Marl-1</strain>
    </source>
</reference>
<gene>
    <name evidence="1" type="ORF">HZH66_010348</name>
</gene>
<organism evidence="1 2">
    <name type="scientific">Vespula vulgaris</name>
    <name type="common">Yellow jacket</name>
    <name type="synonym">Wasp</name>
    <dbReference type="NCBI Taxonomy" id="7454"/>
    <lineage>
        <taxon>Eukaryota</taxon>
        <taxon>Metazoa</taxon>
        <taxon>Ecdysozoa</taxon>
        <taxon>Arthropoda</taxon>
        <taxon>Hexapoda</taxon>
        <taxon>Insecta</taxon>
        <taxon>Pterygota</taxon>
        <taxon>Neoptera</taxon>
        <taxon>Endopterygota</taxon>
        <taxon>Hymenoptera</taxon>
        <taxon>Apocrita</taxon>
        <taxon>Aculeata</taxon>
        <taxon>Vespoidea</taxon>
        <taxon>Vespidae</taxon>
        <taxon>Vespinae</taxon>
        <taxon>Vespula</taxon>
    </lineage>
</organism>
<accession>A0A834JIQ1</accession>
<dbReference type="AlphaFoldDB" id="A0A834JIQ1"/>
<evidence type="ECO:0000313" key="1">
    <source>
        <dbReference type="EMBL" id="KAF7389211.1"/>
    </source>
</evidence>
<dbReference type="EMBL" id="JACSEA010000011">
    <property type="protein sequence ID" value="KAF7389211.1"/>
    <property type="molecule type" value="Genomic_DNA"/>
</dbReference>
<proteinExistence type="predicted"/>
<dbReference type="Proteomes" id="UP000614350">
    <property type="component" value="Unassembled WGS sequence"/>
</dbReference>
<sequence length="117" mass="12824">MEGFHWCWFSRKVPTLSGPSPTSTLLGKYSSGKHVVSQSRLTYICAAPLSDTIVRLSVSYYYYSTTTTTTPTTTTTTTTPTTTTTTTTTTTNTTTLLLLLLVELTLERRLSDCSSCT</sequence>
<keyword evidence="2" id="KW-1185">Reference proteome</keyword>
<comment type="caution">
    <text evidence="1">The sequence shown here is derived from an EMBL/GenBank/DDBJ whole genome shotgun (WGS) entry which is preliminary data.</text>
</comment>
<protein>
    <submittedName>
        <fullName evidence="1">Uncharacterized protein</fullName>
    </submittedName>
</protein>
<name>A0A834JIQ1_VESVU</name>
<evidence type="ECO:0000313" key="2">
    <source>
        <dbReference type="Proteomes" id="UP000614350"/>
    </source>
</evidence>